<dbReference type="GO" id="GO:0046872">
    <property type="term" value="F:metal ion binding"/>
    <property type="evidence" value="ECO:0007669"/>
    <property type="project" value="UniProtKB-KW"/>
</dbReference>
<dbReference type="SUPFAM" id="SSF88713">
    <property type="entry name" value="Glycoside hydrolase/deacetylase"/>
    <property type="match status" value="2"/>
</dbReference>
<reference evidence="7 8" key="1">
    <citation type="submission" date="2019-07" db="EMBL/GenBank/DDBJ databases">
        <title>Genomes of Cafeteria roenbergensis.</title>
        <authorList>
            <person name="Fischer M.G."/>
            <person name="Hackl T."/>
            <person name="Roman M."/>
        </authorList>
    </citation>
    <scope>NUCLEOTIDE SEQUENCE [LARGE SCALE GENOMIC DNA]</scope>
    <source>
        <strain evidence="7 8">BVI</strain>
    </source>
</reference>
<dbReference type="InterPro" id="IPR011682">
    <property type="entry name" value="Glyco_hydro_38_C"/>
</dbReference>
<dbReference type="InterPro" id="IPR054723">
    <property type="entry name" value="Ams1-like_N"/>
</dbReference>
<dbReference type="InterPro" id="IPR011013">
    <property type="entry name" value="Gal_mutarotase_sf_dom"/>
</dbReference>
<keyword evidence="4" id="KW-0326">Glycosidase</keyword>
<dbReference type="InterPro" id="IPR015341">
    <property type="entry name" value="Glyco_hydro_38_cen"/>
</dbReference>
<dbReference type="InterPro" id="IPR037094">
    <property type="entry name" value="Glyco_hydro_38_cen_sf"/>
</dbReference>
<dbReference type="Pfam" id="PF07748">
    <property type="entry name" value="Glyco_hydro_38C"/>
    <property type="match status" value="1"/>
</dbReference>
<dbReference type="GO" id="GO:0030246">
    <property type="term" value="F:carbohydrate binding"/>
    <property type="evidence" value="ECO:0007669"/>
    <property type="project" value="InterPro"/>
</dbReference>
<comment type="caution">
    <text evidence="7">The sequence shown here is derived from an EMBL/GenBank/DDBJ whole genome shotgun (WGS) entry which is preliminary data.</text>
</comment>
<dbReference type="SMART" id="SM00872">
    <property type="entry name" value="Alpha-mann_mid"/>
    <property type="match status" value="1"/>
</dbReference>
<evidence type="ECO:0000313" key="8">
    <source>
        <dbReference type="Proteomes" id="UP000323011"/>
    </source>
</evidence>
<evidence type="ECO:0000256" key="2">
    <source>
        <dbReference type="ARBA" id="ARBA00022723"/>
    </source>
</evidence>
<evidence type="ECO:0000256" key="3">
    <source>
        <dbReference type="ARBA" id="ARBA00022801"/>
    </source>
</evidence>
<accession>A0A5A8CPD4</accession>
<organism evidence="7 8">
    <name type="scientific">Cafeteria roenbergensis</name>
    <name type="common">Marine flagellate</name>
    <dbReference type="NCBI Taxonomy" id="33653"/>
    <lineage>
        <taxon>Eukaryota</taxon>
        <taxon>Sar</taxon>
        <taxon>Stramenopiles</taxon>
        <taxon>Bigyra</taxon>
        <taxon>Opalozoa</taxon>
        <taxon>Bicosoecida</taxon>
        <taxon>Cafeteriaceae</taxon>
        <taxon>Cafeteria</taxon>
    </lineage>
</organism>
<name>A0A5A8CPD4_CAFRO</name>
<protein>
    <recommendedName>
        <fullName evidence="6">Glycoside hydrolase family 38 central domain-containing protein</fullName>
    </recommendedName>
</protein>
<feature type="compositionally biased region" description="Low complexity" evidence="5">
    <location>
        <begin position="363"/>
        <end position="376"/>
    </location>
</feature>
<dbReference type="SUPFAM" id="SSF74650">
    <property type="entry name" value="Galactose mutarotase-like"/>
    <property type="match status" value="1"/>
</dbReference>
<evidence type="ECO:0000256" key="5">
    <source>
        <dbReference type="SAM" id="MobiDB-lite"/>
    </source>
</evidence>
<evidence type="ECO:0000259" key="6">
    <source>
        <dbReference type="SMART" id="SM00872"/>
    </source>
</evidence>
<dbReference type="Gene3D" id="1.20.1270.50">
    <property type="entry name" value="Glycoside hydrolase family 38, central domain"/>
    <property type="match status" value="1"/>
</dbReference>
<sequence length="1362" mass="139358">MADAAMTRLVAEHASDAVVFVWNSDCEAAAWVNGTTMCGLTGGDGGEIPENSDRRAEVVLSPSATTASPRAGLAAWAAELGKRPATASPGPDTTEGGFVCGMVVEVACNGMFGVGGGTMIGPPDPHRTFPLKEAHCAVVDGLGWRLYHAFLAAVDIAKACEAGSPSQRRALFAGNAALNAFDRRHRPSWERALAALQPLFEAPLVSGVGPTVESGGGVYVPGWARRTARRRRAAPRVHALGHCHIDTAWLWPIAESARKARRSWASVVDLLAGRRAPGPATGLPDAAPARGSHAEGEHEADVGPGCAWGEHPGAAPLVFAVSQPAQMAMLTGGEPWWDGAASCGNDGSGPGAPPAEGRGCTTASAAGRPAARPGAGGDLAAAAAAVKCGDGALWARLKAAVAAGGVVPVGGMWVEPDANLIGGESWVRQLVEARRWYACNLVTESSAGAYLPGAGHSPSDVARACAWEPATAAAAAAGPSCARFSHGVAWLPDTFGMQCAQLPALLRGAGMDAFLTQKLSWSLVHKHPHTTFHWRAPSGQRVLAHFPPSDSYNTKARAADLVSSRDKNKDAGRCDATALLFGHGDGGGGPTAAMLASLSVLQGAEGMPDLVSRGTSPAAFFEDAAFDAAASRAGLSTWDGEIHLELHQGTYTSIPAIKRAHQDAEAALLIVAEAAAALELSLSRTTATTAPAAALAGLVPSVRRLLTAQFHDILPGTSIALAHRVAVEWLRTGQAEAVAAAVASVSRALLASGRAGRGVADRWLFNPAATHLSGLLPADRPGDPPLQFSIPPLSLRRIGAGQSVGPMDEADVVCSAELAAPAAASAPAAPPALPTLRFARGADALAFEVDPAAATARVVAASDAWAAAEAVTAGEAFHSLVRCTDQPWFWDAWDVMVDRSERAELLLGPRAGRYEATAGDGEMEVPLGEPAPESLPPAAAAGAGGEWARVDTRHRLGPAAAEGASALASSDPDAWAPSCYARPADSAGCLTVRFEGVSGPDPLLRITTALPPGQGMHWRGRRDSLRAVFRFAGLPTSCVATFDTAFGAATRPATARDAREDMLHETCMHRWVALSAPMSAAGGAGGGGALVVARAKHGVEVRGNCVALTLDRRVEAPDPGPHATGECAYAVAFFSGPLDPLWARRTAAAVAGPAPVLVGPADLAAAADSSCPADAALETCGEPPEAGVVGPLCSVAPASPRQRCCPLLEAVKLPRLAVDLAARSPAGAEAGARSIIVRVREACGLSGTAVLTTPPATAVRLLDLLERPLSPPIAAPAGRAIAPAELPSVAEPLGAALPPARPWWELSDQEWAVAAPGRAEAPPARFESSPGVERVCPGTGGATQWRVPIGALAVVTAEVLLE</sequence>
<dbReference type="Gene3D" id="3.20.110.10">
    <property type="entry name" value="Glycoside hydrolase 38, N terminal domain"/>
    <property type="match status" value="2"/>
</dbReference>
<keyword evidence="3" id="KW-0378">Hydrolase</keyword>
<gene>
    <name evidence="7" type="ORF">FNF29_02445</name>
</gene>
<dbReference type="PANTHER" id="PTHR46017">
    <property type="entry name" value="ALPHA-MANNOSIDASE 2C1"/>
    <property type="match status" value="1"/>
</dbReference>
<evidence type="ECO:0000313" key="7">
    <source>
        <dbReference type="EMBL" id="KAA0154568.1"/>
    </source>
</evidence>
<dbReference type="Pfam" id="PF09261">
    <property type="entry name" value="Alpha-mann_mid"/>
    <property type="match status" value="1"/>
</dbReference>
<dbReference type="Gene3D" id="2.70.98.30">
    <property type="entry name" value="Golgi alpha-mannosidase II, domain 4"/>
    <property type="match status" value="1"/>
</dbReference>
<dbReference type="SUPFAM" id="SSF88688">
    <property type="entry name" value="Families 57/38 glycoside transferase middle domain"/>
    <property type="match status" value="1"/>
</dbReference>
<evidence type="ECO:0000256" key="1">
    <source>
        <dbReference type="ARBA" id="ARBA00009792"/>
    </source>
</evidence>
<proteinExistence type="inferred from homology"/>
<dbReference type="Pfam" id="PF01074">
    <property type="entry name" value="Glyco_hydro_38N"/>
    <property type="match status" value="3"/>
</dbReference>
<dbReference type="Proteomes" id="UP000323011">
    <property type="component" value="Unassembled WGS sequence"/>
</dbReference>
<dbReference type="InterPro" id="IPR028995">
    <property type="entry name" value="Glyco_hydro_57/38_cen_sf"/>
</dbReference>
<comment type="similarity">
    <text evidence="1">Belongs to the glycosyl hydrolase 38 family.</text>
</comment>
<dbReference type="GO" id="GO:0009313">
    <property type="term" value="P:oligosaccharide catabolic process"/>
    <property type="evidence" value="ECO:0007669"/>
    <property type="project" value="TreeGrafter"/>
</dbReference>
<dbReference type="PANTHER" id="PTHR46017:SF1">
    <property type="entry name" value="ALPHA-MANNOSIDASE 2C1"/>
    <property type="match status" value="1"/>
</dbReference>
<evidence type="ECO:0000256" key="4">
    <source>
        <dbReference type="ARBA" id="ARBA00023295"/>
    </source>
</evidence>
<feature type="region of interest" description="Disordered" evidence="5">
    <location>
        <begin position="340"/>
        <end position="376"/>
    </location>
</feature>
<dbReference type="InterPro" id="IPR000602">
    <property type="entry name" value="Glyco_hydro_38_N"/>
</dbReference>
<feature type="compositionally biased region" description="Basic and acidic residues" evidence="5">
    <location>
        <begin position="292"/>
        <end position="301"/>
    </location>
</feature>
<dbReference type="InterPro" id="IPR011330">
    <property type="entry name" value="Glyco_hydro/deAcase_b/a-brl"/>
</dbReference>
<dbReference type="InterPro" id="IPR027291">
    <property type="entry name" value="Glyco_hydro_38_N_sf"/>
</dbReference>
<dbReference type="EMBL" id="VLTN01000011">
    <property type="protein sequence ID" value="KAA0154568.1"/>
    <property type="molecule type" value="Genomic_DNA"/>
</dbReference>
<feature type="region of interest" description="Disordered" evidence="5">
    <location>
        <begin position="275"/>
        <end position="307"/>
    </location>
</feature>
<dbReference type="Pfam" id="PF22907">
    <property type="entry name" value="Ams1-like_1st"/>
    <property type="match status" value="1"/>
</dbReference>
<keyword evidence="8" id="KW-1185">Reference proteome</keyword>
<feature type="domain" description="Glycoside hydrolase family 38 central" evidence="6">
    <location>
        <begin position="645"/>
        <end position="730"/>
    </location>
</feature>
<dbReference type="GO" id="GO:0004559">
    <property type="term" value="F:alpha-mannosidase activity"/>
    <property type="evidence" value="ECO:0007669"/>
    <property type="project" value="InterPro"/>
</dbReference>
<keyword evidence="2" id="KW-0479">Metal-binding</keyword>
<dbReference type="GO" id="GO:0006013">
    <property type="term" value="P:mannose metabolic process"/>
    <property type="evidence" value="ECO:0007669"/>
    <property type="project" value="InterPro"/>
</dbReference>